<sequence length="773" mass="87518" precursor="true">MSDFPRSLLAASICAALFIPYSYAETAPEGNKQSSVIIGQCRAGDIEPTNQNEQPINVEADKLEAVNGDKATYVGNVVVVQGKKRMTADTVTLHQQDNIVVAEGNVGFDDGEVQAVSDKATNNLNTSQLTLENTNYHFLCQPGRGDAVYVAKTGQALYEIEDGSITSCPDGDNAWRLKASSISIDKNEETATFYNPRMEVLGVPLLYVPYLTVPIGDTRKTGFLYPTFSFGSKNGFELNVPVYWNLAPNYDLQTDLKYMENRGTQLNSHFRYLSDFGSGHINYEYLPKDKEYEDKGERWGFQLTHSGIYNKAWALSLNYAEVSDIDYFSDLGSEIGTRQDGQLTQEASVSYRSTDWDLSLLTRDFQILTTSGNQPYRLMPQVAFNYYAPNLMRYLDFDLISHISRFDTDANGAPSATRIHIEPGIKIPIGATWGNWTTEARLLSTYYQQDLNGVDPSEGYKENVSRDVPEFRSNIGLVLERDTVVLDGYTQTLEPQVQYLYIPKRDQSEIARYDTTLLQTDYYGLFRSRKYSSVDYISPANQISYGAASRFFDDQYKERLNIAFGQIFYLDKSLKDNFNRTSTENSDYSAWAVEMDFNYDDALFYHGGIQYDVDTSSVQLSNSTLEYRQDKGFIQANYRYVTQEYIEDTVGDTLDINTLTEDGISQLGFVAQYNMSPKWQTKALYYYDLTTDNALEWQANLTYLSDCWFIGFTYSRELDGWEPSFQQYPDAKAVYENNLSINIGIIGLGTNMAQSNNLTSNSIGYGRPFSLSN</sequence>
<dbReference type="EMBL" id="JAWRCO010000001">
    <property type="protein sequence ID" value="MDW6001989.1"/>
    <property type="molecule type" value="Genomic_DNA"/>
</dbReference>
<name>A0A1Y6IXT9_9VIBR</name>
<reference evidence="7 10" key="2">
    <citation type="submission" date="2023-11" db="EMBL/GenBank/DDBJ databases">
        <title>Plant-associative lifestyle of Vibrio porteresiae and its evolutionary dynamics.</title>
        <authorList>
            <person name="Rameshkumar N."/>
            <person name="Kirti K."/>
        </authorList>
    </citation>
    <scope>NUCLEOTIDE SEQUENCE [LARGE SCALE GENOMIC DNA]</scope>
    <source>
        <strain evidence="7 10">MSSRF38</strain>
    </source>
</reference>
<reference evidence="8 9" key="1">
    <citation type="submission" date="2017-05" db="EMBL/GenBank/DDBJ databases">
        <authorList>
            <person name="Song R."/>
            <person name="Chenine A.L."/>
            <person name="Ruprecht R.M."/>
        </authorList>
    </citation>
    <scope>NUCLEOTIDE SEQUENCE [LARGE SCALE GENOMIC DNA]</scope>
    <source>
        <strain evidence="8 9">CECT 7927</strain>
    </source>
</reference>
<dbReference type="Gene3D" id="2.60.450.10">
    <property type="entry name" value="Lipopolysaccharide (LPS) transport protein A like domain"/>
    <property type="match status" value="1"/>
</dbReference>
<evidence type="ECO:0000313" key="8">
    <source>
        <dbReference type="EMBL" id="SMS02464.1"/>
    </source>
</evidence>
<keyword evidence="2 4" id="KW-0472">Membrane</keyword>
<comment type="caution">
    <text evidence="4">Lacks conserved residue(s) required for the propagation of feature annotation.</text>
</comment>
<feature type="signal peptide" evidence="4">
    <location>
        <begin position="1"/>
        <end position="24"/>
    </location>
</feature>
<organism evidence="8 9">
    <name type="scientific">Vibrio mangrovi</name>
    <dbReference type="NCBI Taxonomy" id="474394"/>
    <lineage>
        <taxon>Bacteria</taxon>
        <taxon>Pseudomonadati</taxon>
        <taxon>Pseudomonadota</taxon>
        <taxon>Gammaproteobacteria</taxon>
        <taxon>Vibrionales</taxon>
        <taxon>Vibrionaceae</taxon>
        <taxon>Vibrio</taxon>
    </lineage>
</organism>
<comment type="subunit">
    <text evidence="4">Component of the lipopolysaccharide transport and assembly complex. Interacts with LptE and LptA.</text>
</comment>
<evidence type="ECO:0000259" key="5">
    <source>
        <dbReference type="Pfam" id="PF03968"/>
    </source>
</evidence>
<feature type="domain" description="Organic solvent tolerance-like N-terminal" evidence="5">
    <location>
        <begin position="57"/>
        <end position="189"/>
    </location>
</feature>
<dbReference type="HAMAP" id="MF_01411">
    <property type="entry name" value="LPS_assembly_LptD"/>
    <property type="match status" value="1"/>
</dbReference>
<dbReference type="PANTHER" id="PTHR30189">
    <property type="entry name" value="LPS-ASSEMBLY PROTEIN"/>
    <property type="match status" value="1"/>
</dbReference>
<feature type="domain" description="LptD C-terminal" evidence="6">
    <location>
        <begin position="297"/>
        <end position="679"/>
    </location>
</feature>
<dbReference type="Pfam" id="PF03968">
    <property type="entry name" value="LptD_N"/>
    <property type="match status" value="1"/>
</dbReference>
<evidence type="ECO:0000256" key="2">
    <source>
        <dbReference type="ARBA" id="ARBA00023136"/>
    </source>
</evidence>
<feature type="chain" id="PRO_5013410532" description="LPS-assembly protein LptD" evidence="4">
    <location>
        <begin position="25"/>
        <end position="773"/>
    </location>
</feature>
<dbReference type="GO" id="GO:0015920">
    <property type="term" value="P:lipopolysaccharide transport"/>
    <property type="evidence" value="ECO:0007669"/>
    <property type="project" value="InterPro"/>
</dbReference>
<evidence type="ECO:0000259" key="6">
    <source>
        <dbReference type="Pfam" id="PF04453"/>
    </source>
</evidence>
<comment type="similarity">
    <text evidence="4">Belongs to the LptD family.</text>
</comment>
<dbReference type="GO" id="GO:0009279">
    <property type="term" value="C:cell outer membrane"/>
    <property type="evidence" value="ECO:0007669"/>
    <property type="project" value="UniProtKB-SubCell"/>
</dbReference>
<dbReference type="EMBL" id="FXXI01000010">
    <property type="protein sequence ID" value="SMS02464.1"/>
    <property type="molecule type" value="Genomic_DNA"/>
</dbReference>
<comment type="subcellular location">
    <subcellularLocation>
        <location evidence="4">Cell outer membrane</location>
    </subcellularLocation>
</comment>
<dbReference type="GO" id="GO:0043165">
    <property type="term" value="P:Gram-negative-bacterium-type cell outer membrane assembly"/>
    <property type="evidence" value="ECO:0007669"/>
    <property type="project" value="UniProtKB-UniRule"/>
</dbReference>
<dbReference type="NCBIfam" id="NF002997">
    <property type="entry name" value="PRK03761.1"/>
    <property type="match status" value="1"/>
</dbReference>
<dbReference type="InterPro" id="IPR005653">
    <property type="entry name" value="OstA-like_N"/>
</dbReference>
<comment type="function">
    <text evidence="4">Together with LptE, is involved in the assembly of lipopolysaccharide (LPS) at the surface of the outer membrane.</text>
</comment>
<evidence type="ECO:0000313" key="10">
    <source>
        <dbReference type="Proteomes" id="UP001283366"/>
    </source>
</evidence>
<dbReference type="OrthoDB" id="9760225at2"/>
<protein>
    <recommendedName>
        <fullName evidence="4">LPS-assembly protein LptD</fullName>
    </recommendedName>
</protein>
<evidence type="ECO:0000256" key="3">
    <source>
        <dbReference type="ARBA" id="ARBA00023237"/>
    </source>
</evidence>
<dbReference type="InterPro" id="IPR020889">
    <property type="entry name" value="LipoPS_assembly_LptD"/>
</dbReference>
<accession>A0A1Y6IXT9</accession>
<dbReference type="AlphaFoldDB" id="A0A1Y6IXT9"/>
<evidence type="ECO:0000313" key="9">
    <source>
        <dbReference type="Proteomes" id="UP000196125"/>
    </source>
</evidence>
<evidence type="ECO:0000256" key="1">
    <source>
        <dbReference type="ARBA" id="ARBA00022729"/>
    </source>
</evidence>
<keyword evidence="10" id="KW-1185">Reference proteome</keyword>
<dbReference type="InterPro" id="IPR007543">
    <property type="entry name" value="LptD_C"/>
</dbReference>
<dbReference type="InterPro" id="IPR050218">
    <property type="entry name" value="LptD"/>
</dbReference>
<dbReference type="Pfam" id="PF04453">
    <property type="entry name" value="LptD"/>
    <property type="match status" value="1"/>
</dbReference>
<evidence type="ECO:0000313" key="7">
    <source>
        <dbReference type="EMBL" id="MDW6001989.1"/>
    </source>
</evidence>
<evidence type="ECO:0000256" key="4">
    <source>
        <dbReference type="HAMAP-Rule" id="MF_01411"/>
    </source>
</evidence>
<dbReference type="Proteomes" id="UP001283366">
    <property type="component" value="Unassembled WGS sequence"/>
</dbReference>
<dbReference type="GO" id="GO:1990351">
    <property type="term" value="C:transporter complex"/>
    <property type="evidence" value="ECO:0007669"/>
    <property type="project" value="TreeGrafter"/>
</dbReference>
<dbReference type="RefSeq" id="WP_087482472.1">
    <property type="nucleotide sequence ID" value="NZ_AP024883.1"/>
</dbReference>
<gene>
    <name evidence="4 8" type="primary">lptD</name>
    <name evidence="7" type="ORF">SBX37_03680</name>
    <name evidence="8" type="ORF">VIM7927_03788</name>
</gene>
<keyword evidence="1 4" id="KW-0732">Signal</keyword>
<proteinExistence type="inferred from homology"/>
<keyword evidence="3 4" id="KW-0998">Cell outer membrane</keyword>
<dbReference type="Proteomes" id="UP000196125">
    <property type="component" value="Unassembled WGS sequence"/>
</dbReference>
<dbReference type="PANTHER" id="PTHR30189:SF1">
    <property type="entry name" value="LPS-ASSEMBLY PROTEIN LPTD"/>
    <property type="match status" value="1"/>
</dbReference>